<comment type="caution">
    <text evidence="2">The sequence shown here is derived from an EMBL/GenBank/DDBJ whole genome shotgun (WGS) entry which is preliminary data.</text>
</comment>
<proteinExistence type="predicted"/>
<keyword evidence="3" id="KW-1185">Reference proteome</keyword>
<evidence type="ECO:0000313" key="3">
    <source>
        <dbReference type="Proteomes" id="UP000037136"/>
    </source>
</evidence>
<name>A0A2A9P5S3_OPHUN</name>
<dbReference type="AlphaFoldDB" id="A0A2A9P5S3"/>
<reference evidence="2 3" key="1">
    <citation type="journal article" date="2015" name="BMC Genomics">
        <title>Gene expression during zombie ant biting behavior reflects the complexity underlying fungal parasitic behavioral manipulation.</title>
        <authorList>
            <person name="de Bekker C."/>
            <person name="Ohm R.A."/>
            <person name="Loreto R.G."/>
            <person name="Sebastian A."/>
            <person name="Albert I."/>
            <person name="Merrow M."/>
            <person name="Brachmann A."/>
            <person name="Hughes D.P."/>
        </authorList>
    </citation>
    <scope>NUCLEOTIDE SEQUENCE [LARGE SCALE GENOMIC DNA]</scope>
    <source>
        <strain evidence="2 3">SC16a</strain>
    </source>
</reference>
<reference evidence="2 3" key="2">
    <citation type="journal article" date="2017" name="Sci. Rep.">
        <title>Ant-infecting Ophiocordyceps genomes reveal a high diversity of potential behavioral manipulation genes and a possible major role for enterotoxins.</title>
        <authorList>
            <person name="de Bekker C."/>
            <person name="Ohm R.A."/>
            <person name="Evans H.C."/>
            <person name="Brachmann A."/>
            <person name="Hughes D.P."/>
        </authorList>
    </citation>
    <scope>NUCLEOTIDE SEQUENCE [LARGE SCALE GENOMIC DNA]</scope>
    <source>
        <strain evidence="2 3">SC16a</strain>
    </source>
</reference>
<feature type="compositionally biased region" description="Polar residues" evidence="1">
    <location>
        <begin position="1"/>
        <end position="19"/>
    </location>
</feature>
<protein>
    <submittedName>
        <fullName evidence="2">Uncharacterized protein</fullName>
    </submittedName>
</protein>
<accession>A0A2A9P5S3</accession>
<dbReference type="Proteomes" id="UP000037136">
    <property type="component" value="Unassembled WGS sequence"/>
</dbReference>
<sequence length="195" mass="22886">MTQLLPSTSENETNRSPEQPTRKKRTDMEMLLKRLETLEMKTEYRLDEIERIRLEWVENQVDITASQMNYLIRVVQSLNHYIEISSVGEILRIHQGTFKLLTSNTPRLKNFGSQLANSFIWRMDVEVEPIYSIITGEPICDSSLTMNTIDEMSREEMATMFRQVHLPESLVPNETLDGMRRRLEYVFGLKRWLGG</sequence>
<evidence type="ECO:0000313" key="2">
    <source>
        <dbReference type="EMBL" id="PFH56220.1"/>
    </source>
</evidence>
<dbReference type="EMBL" id="LAZP02000630">
    <property type="protein sequence ID" value="PFH56220.1"/>
    <property type="molecule type" value="Genomic_DNA"/>
</dbReference>
<organism evidence="2 3">
    <name type="scientific">Ophiocordyceps unilateralis</name>
    <name type="common">Zombie-ant fungus</name>
    <name type="synonym">Torrubia unilateralis</name>
    <dbReference type="NCBI Taxonomy" id="268505"/>
    <lineage>
        <taxon>Eukaryota</taxon>
        <taxon>Fungi</taxon>
        <taxon>Dikarya</taxon>
        <taxon>Ascomycota</taxon>
        <taxon>Pezizomycotina</taxon>
        <taxon>Sordariomycetes</taxon>
        <taxon>Hypocreomycetidae</taxon>
        <taxon>Hypocreales</taxon>
        <taxon>Ophiocordycipitaceae</taxon>
        <taxon>Ophiocordyceps</taxon>
    </lineage>
</organism>
<feature type="region of interest" description="Disordered" evidence="1">
    <location>
        <begin position="1"/>
        <end position="26"/>
    </location>
</feature>
<gene>
    <name evidence="2" type="ORF">XA68_16880</name>
</gene>
<evidence type="ECO:0000256" key="1">
    <source>
        <dbReference type="SAM" id="MobiDB-lite"/>
    </source>
</evidence>
<dbReference type="OrthoDB" id="10591935at2759"/>